<sequence>MSARQPFVPSRPASRAAHNVELKNELTKPLPLRPSQNQSGFGSQTATQQEATSNVVADQYGLQATVATSDGSNISALLTSVNKPLNIVPFPWSSRKSFSASDEVSRSSMHSASNRKGSNASFPATSTRPASPFPAATFKAPPLPPSRLAITVGNDSRFDNSVSHANTPSGEAHILDYPGASGETRQLEEANRARILFDSGVRSQSPFSPMRTLLAPDPSMLLAGAQRMKSSTTPILEKIQESVENDTDSPPERDLVKGSLHLDGEATTFNQLRQVPKRTRGDDASDEDYGTEVKAKRWRVDPSASVNHDTGDFGVAGSGHSTPTFQRGYEASALSATVIDVDEGAKAIQTNRRHGRIAHPAPSGQTVECSGGVVLQQLFGFDLDSSANEHLQTYEDAKRRWMHCSLEEWQVGAEELMGKFGDVMDYVKDHLKAKMSLYASLHSRVADHKGTLANRDKVLKDIRESLVKHSGNVLGSGIVS</sequence>
<evidence type="ECO:0000313" key="3">
    <source>
        <dbReference type="Proteomes" id="UP000076761"/>
    </source>
</evidence>
<dbReference type="Proteomes" id="UP000076761">
    <property type="component" value="Unassembled WGS sequence"/>
</dbReference>
<name>A0A165VJY4_9AGAM</name>
<evidence type="ECO:0000313" key="2">
    <source>
        <dbReference type="EMBL" id="KZT29780.1"/>
    </source>
</evidence>
<evidence type="ECO:0000256" key="1">
    <source>
        <dbReference type="SAM" id="MobiDB-lite"/>
    </source>
</evidence>
<keyword evidence="3" id="KW-1185">Reference proteome</keyword>
<protein>
    <recommendedName>
        <fullName evidence="4">Extracellular mutant protein 11 C-terminal domain-containing protein</fullName>
    </recommendedName>
</protein>
<proteinExistence type="predicted"/>
<feature type="compositionally biased region" description="Polar residues" evidence="1">
    <location>
        <begin position="34"/>
        <end position="52"/>
    </location>
</feature>
<evidence type="ECO:0008006" key="4">
    <source>
        <dbReference type="Google" id="ProtNLM"/>
    </source>
</evidence>
<organism evidence="2 3">
    <name type="scientific">Neolentinus lepideus HHB14362 ss-1</name>
    <dbReference type="NCBI Taxonomy" id="1314782"/>
    <lineage>
        <taxon>Eukaryota</taxon>
        <taxon>Fungi</taxon>
        <taxon>Dikarya</taxon>
        <taxon>Basidiomycota</taxon>
        <taxon>Agaricomycotina</taxon>
        <taxon>Agaricomycetes</taxon>
        <taxon>Gloeophyllales</taxon>
        <taxon>Gloeophyllaceae</taxon>
        <taxon>Neolentinus</taxon>
    </lineage>
</organism>
<feature type="region of interest" description="Disordered" evidence="1">
    <location>
        <begin position="106"/>
        <end position="140"/>
    </location>
</feature>
<feature type="compositionally biased region" description="Polar residues" evidence="1">
    <location>
        <begin position="106"/>
        <end position="129"/>
    </location>
</feature>
<feature type="region of interest" description="Disordered" evidence="1">
    <location>
        <begin position="1"/>
        <end position="52"/>
    </location>
</feature>
<dbReference type="InParanoid" id="A0A165VJY4"/>
<dbReference type="EMBL" id="KV425553">
    <property type="protein sequence ID" value="KZT29780.1"/>
    <property type="molecule type" value="Genomic_DNA"/>
</dbReference>
<dbReference type="AlphaFoldDB" id="A0A165VJY4"/>
<accession>A0A165VJY4</accession>
<dbReference type="OrthoDB" id="3261714at2759"/>
<reference evidence="2 3" key="1">
    <citation type="journal article" date="2016" name="Mol. Biol. Evol.">
        <title>Comparative Genomics of Early-Diverging Mushroom-Forming Fungi Provides Insights into the Origins of Lignocellulose Decay Capabilities.</title>
        <authorList>
            <person name="Nagy L.G."/>
            <person name="Riley R."/>
            <person name="Tritt A."/>
            <person name="Adam C."/>
            <person name="Daum C."/>
            <person name="Floudas D."/>
            <person name="Sun H."/>
            <person name="Yadav J.S."/>
            <person name="Pangilinan J."/>
            <person name="Larsson K.H."/>
            <person name="Matsuura K."/>
            <person name="Barry K."/>
            <person name="Labutti K."/>
            <person name="Kuo R."/>
            <person name="Ohm R.A."/>
            <person name="Bhattacharya S.S."/>
            <person name="Shirouzu T."/>
            <person name="Yoshinaga Y."/>
            <person name="Martin F.M."/>
            <person name="Grigoriev I.V."/>
            <person name="Hibbett D.S."/>
        </authorList>
    </citation>
    <scope>NUCLEOTIDE SEQUENCE [LARGE SCALE GENOMIC DNA]</scope>
    <source>
        <strain evidence="2 3">HHB14362 ss-1</strain>
    </source>
</reference>
<gene>
    <name evidence="2" type="ORF">NEOLEDRAFT_475498</name>
</gene>